<name>A0A9D1ZVE3_9FIRM</name>
<reference evidence="1" key="2">
    <citation type="submission" date="2021-04" db="EMBL/GenBank/DDBJ databases">
        <authorList>
            <person name="Gilroy R."/>
        </authorList>
    </citation>
    <scope>NUCLEOTIDE SEQUENCE</scope>
    <source>
        <strain evidence="1">1345</strain>
    </source>
</reference>
<dbReference type="EMBL" id="DXCQ01000023">
    <property type="protein sequence ID" value="HIY96469.1"/>
    <property type="molecule type" value="Genomic_DNA"/>
</dbReference>
<evidence type="ECO:0000313" key="2">
    <source>
        <dbReference type="Proteomes" id="UP000886750"/>
    </source>
</evidence>
<dbReference type="Proteomes" id="UP000886750">
    <property type="component" value="Unassembled WGS sequence"/>
</dbReference>
<sequence>MTQFEQNVSNLLANLEAERQAFESERLMEIRSTTLETFRREQEAICDEGIAALQKKRDEAISQKEEELKAALKAECERKFGAARSNLEMVKRIFAGTTN</sequence>
<organism evidence="1 2">
    <name type="scientific">Candidatus Borkfalkia excrementigallinarum</name>
    <dbReference type="NCBI Taxonomy" id="2838506"/>
    <lineage>
        <taxon>Bacteria</taxon>
        <taxon>Bacillati</taxon>
        <taxon>Bacillota</taxon>
        <taxon>Clostridia</taxon>
        <taxon>Christensenellales</taxon>
        <taxon>Christensenellaceae</taxon>
        <taxon>Candidatus Borkfalkia</taxon>
    </lineage>
</organism>
<dbReference type="AlphaFoldDB" id="A0A9D1ZVE3"/>
<proteinExistence type="predicted"/>
<evidence type="ECO:0000313" key="1">
    <source>
        <dbReference type="EMBL" id="HIY96469.1"/>
    </source>
</evidence>
<comment type="caution">
    <text evidence="1">The sequence shown here is derived from an EMBL/GenBank/DDBJ whole genome shotgun (WGS) entry which is preliminary data.</text>
</comment>
<protein>
    <submittedName>
        <fullName evidence="1">Uncharacterized protein</fullName>
    </submittedName>
</protein>
<accession>A0A9D1ZVE3</accession>
<gene>
    <name evidence="1" type="ORF">H9729_02155</name>
</gene>
<reference evidence="1" key="1">
    <citation type="journal article" date="2021" name="PeerJ">
        <title>Extensive microbial diversity within the chicken gut microbiome revealed by metagenomics and culture.</title>
        <authorList>
            <person name="Gilroy R."/>
            <person name="Ravi A."/>
            <person name="Getino M."/>
            <person name="Pursley I."/>
            <person name="Horton D.L."/>
            <person name="Alikhan N.F."/>
            <person name="Baker D."/>
            <person name="Gharbi K."/>
            <person name="Hall N."/>
            <person name="Watson M."/>
            <person name="Adriaenssens E.M."/>
            <person name="Foster-Nyarko E."/>
            <person name="Jarju S."/>
            <person name="Secka A."/>
            <person name="Antonio M."/>
            <person name="Oren A."/>
            <person name="Chaudhuri R.R."/>
            <person name="La Ragione R."/>
            <person name="Hildebrand F."/>
            <person name="Pallen M.J."/>
        </authorList>
    </citation>
    <scope>NUCLEOTIDE SEQUENCE</scope>
    <source>
        <strain evidence="1">1345</strain>
    </source>
</reference>